<dbReference type="GeneID" id="29059328"/>
<evidence type="ECO:0000313" key="1">
    <source>
        <dbReference type="EMBL" id="ANM46480.1"/>
    </source>
</evidence>
<protein>
    <submittedName>
        <fullName evidence="1">Baseplate wedge subunit</fullName>
    </submittedName>
</protein>
<keyword evidence="2" id="KW-1185">Reference proteome</keyword>
<sequence>MLFSFFDAIEYNGKPTTQIFKNYRSYLNRVLVNFKLKTYYISGSPRPEQLANTLYGNPQLYWVLLMINDNFDPFYGWITNQEASYQCAIQRYQDIGGQQVLYHVDNNGEKYYNLVEHPINKGHWYDKGDKEMKHIQYQGPLAAVDTYEDAILKNEAKREIKIIDPIDITNFVSSFIREMEKSL</sequence>
<evidence type="ECO:0000313" key="2">
    <source>
        <dbReference type="Proteomes" id="UP000203816"/>
    </source>
</evidence>
<dbReference type="Pfam" id="PF11246">
    <property type="entry name" value="Phage_gp53"/>
    <property type="match status" value="1"/>
</dbReference>
<dbReference type="InterPro" id="IPR022607">
    <property type="entry name" value="Phage_T4_Gp53_baseplate_wedge"/>
</dbReference>
<organism evidence="1 2">
    <name type="scientific">Morganella phage vB_MmoM_MP1</name>
    <dbReference type="NCBI Taxonomy" id="1852628"/>
    <lineage>
        <taxon>Viruses</taxon>
        <taxon>Duplodnaviria</taxon>
        <taxon>Heunggongvirae</taxon>
        <taxon>Uroviricota</taxon>
        <taxon>Caudoviricetes</taxon>
        <taxon>Pantevenvirales</taxon>
        <taxon>Straboviridae</taxon>
        <taxon>Gualtarvirus</taxon>
        <taxon>Gualtarvirus mp1</taxon>
    </lineage>
</organism>
<reference evidence="1 2" key="1">
    <citation type="submission" date="2016-04" db="EMBL/GenBank/DDBJ databases">
        <title>Comparative genomics of Morganella phages MP1 and MP2 define new clades among the T4 and T7-like Viruses.</title>
        <authorList>
            <person name="Pinto G."/>
            <person name="Oliveira A."/>
            <person name="Malgorzata L."/>
            <person name="Kropinski A."/>
            <person name="Azeredo J."/>
        </authorList>
    </citation>
    <scope>NUCLEOTIDE SEQUENCE [LARGE SCALE GENOMIC DNA]</scope>
</reference>
<dbReference type="OrthoDB" id="8952at10239"/>
<dbReference type="RefSeq" id="YP_009280001.1">
    <property type="nucleotide sequence ID" value="NC_031020.1"/>
</dbReference>
<dbReference type="EMBL" id="KX078569">
    <property type="protein sequence ID" value="ANM46480.1"/>
    <property type="molecule type" value="Genomic_DNA"/>
</dbReference>
<dbReference type="KEGG" id="vg:29059328"/>
<proteinExistence type="predicted"/>
<accession>A0A192YBJ0</accession>
<dbReference type="Proteomes" id="UP000203816">
    <property type="component" value="Segment"/>
</dbReference>
<name>A0A192YBJ0_9CAUD</name>
<gene>
    <name evidence="1" type="ORF">MP1_gp0143</name>
</gene>